<dbReference type="GO" id="GO:0034384">
    <property type="term" value="P:high-density lipoprotein particle clearance"/>
    <property type="evidence" value="ECO:0007669"/>
    <property type="project" value="TreeGrafter"/>
</dbReference>
<keyword evidence="7 12" id="KW-0732">Signal</keyword>
<dbReference type="SUPFAM" id="SSF50814">
    <property type="entry name" value="Lipocalins"/>
    <property type="match status" value="1"/>
</dbReference>
<dbReference type="GO" id="GO:0034364">
    <property type="term" value="C:high-density lipoprotein particle"/>
    <property type="evidence" value="ECO:0007669"/>
    <property type="project" value="UniProtKB-KW"/>
</dbReference>
<dbReference type="GO" id="GO:0033344">
    <property type="term" value="P:cholesterol efflux"/>
    <property type="evidence" value="ECO:0007669"/>
    <property type="project" value="TreeGrafter"/>
</dbReference>
<keyword evidence="9" id="KW-0445">Lipid transport</keyword>
<dbReference type="InParanoid" id="A0A3Q3LKW5"/>
<feature type="signal peptide" evidence="12">
    <location>
        <begin position="1"/>
        <end position="18"/>
    </location>
</feature>
<evidence type="ECO:0000256" key="2">
    <source>
        <dbReference type="ARBA" id="ARBA00007071"/>
    </source>
</evidence>
<keyword evidence="10" id="KW-1015">Disulfide bond</keyword>
<dbReference type="GO" id="GO:0034375">
    <property type="term" value="P:high-density lipoprotein particle remodeling"/>
    <property type="evidence" value="ECO:0007669"/>
    <property type="project" value="TreeGrafter"/>
</dbReference>
<evidence type="ECO:0000256" key="4">
    <source>
        <dbReference type="ARBA" id="ARBA00019937"/>
    </source>
</evidence>
<dbReference type="Ensembl" id="ENSMAMT00000015211.2">
    <property type="protein sequence ID" value="ENSMAMP00000014798.2"/>
    <property type="gene ID" value="ENSMAMG00000010046.2"/>
</dbReference>
<evidence type="ECO:0000313" key="14">
    <source>
        <dbReference type="Proteomes" id="UP000261640"/>
    </source>
</evidence>
<dbReference type="Gene3D" id="2.40.128.20">
    <property type="match status" value="1"/>
</dbReference>
<dbReference type="GeneTree" id="ENSGT00940000169242"/>
<evidence type="ECO:0000256" key="9">
    <source>
        <dbReference type="ARBA" id="ARBA00023055"/>
    </source>
</evidence>
<dbReference type="PANTHER" id="PTHR32028">
    <property type="entry name" value="APOLIPOPROTEIN M"/>
    <property type="match status" value="1"/>
</dbReference>
<dbReference type="GO" id="GO:0034361">
    <property type="term" value="C:very-low-density lipoprotein particle"/>
    <property type="evidence" value="ECO:0007669"/>
    <property type="project" value="TreeGrafter"/>
</dbReference>
<accession>A0A3Q3LKW5</accession>
<dbReference type="GO" id="GO:0005319">
    <property type="term" value="F:lipid transporter activity"/>
    <property type="evidence" value="ECO:0007669"/>
    <property type="project" value="TreeGrafter"/>
</dbReference>
<evidence type="ECO:0000256" key="8">
    <source>
        <dbReference type="ARBA" id="ARBA00022850"/>
    </source>
</evidence>
<reference evidence="13" key="1">
    <citation type="submission" date="2025-08" db="UniProtKB">
        <authorList>
            <consortium name="Ensembl"/>
        </authorList>
    </citation>
    <scope>IDENTIFICATION</scope>
</reference>
<dbReference type="GO" id="GO:0034362">
    <property type="term" value="C:low-density lipoprotein particle"/>
    <property type="evidence" value="ECO:0007669"/>
    <property type="project" value="TreeGrafter"/>
</dbReference>
<dbReference type="InterPro" id="IPR022734">
    <property type="entry name" value="ApoM"/>
</dbReference>
<keyword evidence="8" id="KW-0345">HDL</keyword>
<dbReference type="PANTHER" id="PTHR32028:SF1">
    <property type="entry name" value="APOLIPOPROTEIN M"/>
    <property type="match status" value="1"/>
</dbReference>
<comment type="subunit">
    <text evidence="3">Interacts with LRP2; LRP2 mediates APOM renal uptake and subsequent lysosomal degradation.</text>
</comment>
<sequence length="200" mass="23590">MWHQVLPYFLFLYNLLYKAIVPCSFPELLPANTVNRQQYLGKWYFKAAVGHRETDIEQFKAVDNILFIMEETANNTLLLTGRIRMGDNCIKKNWTYHIDSEKDELQLEGRPDRRNLLWKGKWANCSNCIIFQEIEPPLSETDPMDSLHRMMLYARQIDGDSEMVTTFLKNTACHNMLASVRLPQEKGWSFQSFTNWLEMI</sequence>
<feature type="chain" id="PRO_5030081172" description="Apolipoprotein M" evidence="12">
    <location>
        <begin position="19"/>
        <end position="200"/>
    </location>
</feature>
<dbReference type="InterPro" id="IPR012674">
    <property type="entry name" value="Calycin"/>
</dbReference>
<evidence type="ECO:0000256" key="6">
    <source>
        <dbReference type="ARBA" id="ARBA00022525"/>
    </source>
</evidence>
<comment type="subcellular location">
    <subcellularLocation>
        <location evidence="1">Secreted</location>
    </subcellularLocation>
</comment>
<keyword evidence="14" id="KW-1185">Reference proteome</keyword>
<proteinExistence type="inferred from homology"/>
<name>A0A3Q3LKW5_9TELE</name>
<dbReference type="AlphaFoldDB" id="A0A3Q3LKW5"/>
<dbReference type="Proteomes" id="UP000261640">
    <property type="component" value="Unplaced"/>
</dbReference>
<comment type="similarity">
    <text evidence="2">Belongs to the calycin superfamily. Lipocalin family. Highly divergent.</text>
</comment>
<dbReference type="Pfam" id="PF11032">
    <property type="entry name" value="ApoM"/>
    <property type="match status" value="1"/>
</dbReference>
<protein>
    <recommendedName>
        <fullName evidence="4">Apolipoprotein M</fullName>
    </recommendedName>
</protein>
<evidence type="ECO:0000256" key="12">
    <source>
        <dbReference type="SAM" id="SignalP"/>
    </source>
</evidence>
<evidence type="ECO:0000256" key="3">
    <source>
        <dbReference type="ARBA" id="ARBA00011559"/>
    </source>
</evidence>
<evidence type="ECO:0000256" key="5">
    <source>
        <dbReference type="ARBA" id="ARBA00022448"/>
    </source>
</evidence>
<keyword evidence="6" id="KW-0964">Secreted</keyword>
<keyword evidence="5" id="KW-0813">Transport</keyword>
<evidence type="ECO:0000256" key="11">
    <source>
        <dbReference type="ARBA" id="ARBA00025553"/>
    </source>
</evidence>
<dbReference type="GO" id="GO:0034380">
    <property type="term" value="P:high-density lipoprotein particle assembly"/>
    <property type="evidence" value="ECO:0007669"/>
    <property type="project" value="TreeGrafter"/>
</dbReference>
<evidence type="ECO:0000256" key="1">
    <source>
        <dbReference type="ARBA" id="ARBA00004613"/>
    </source>
</evidence>
<dbReference type="GO" id="GO:0005543">
    <property type="term" value="F:phospholipid binding"/>
    <property type="evidence" value="ECO:0007669"/>
    <property type="project" value="TreeGrafter"/>
</dbReference>
<reference evidence="13" key="2">
    <citation type="submission" date="2025-09" db="UniProtKB">
        <authorList>
            <consortium name="Ensembl"/>
        </authorList>
    </citation>
    <scope>IDENTIFICATION</scope>
</reference>
<comment type="function">
    <text evidence="11">Probably involved in lipid transport. Can bind sphingosine-1-phosphate, myristic acid, palmitic acid and stearic acid, retinol, all-trans-retinoic acid and 9-cis-retinoic acid.</text>
</comment>
<evidence type="ECO:0000256" key="7">
    <source>
        <dbReference type="ARBA" id="ARBA00022729"/>
    </source>
</evidence>
<organism evidence="13 14">
    <name type="scientific">Mastacembelus armatus</name>
    <name type="common">zig-zag eel</name>
    <dbReference type="NCBI Taxonomy" id="205130"/>
    <lineage>
        <taxon>Eukaryota</taxon>
        <taxon>Metazoa</taxon>
        <taxon>Chordata</taxon>
        <taxon>Craniata</taxon>
        <taxon>Vertebrata</taxon>
        <taxon>Euteleostomi</taxon>
        <taxon>Actinopterygii</taxon>
        <taxon>Neopterygii</taxon>
        <taxon>Teleostei</taxon>
        <taxon>Neoteleostei</taxon>
        <taxon>Acanthomorphata</taxon>
        <taxon>Anabantaria</taxon>
        <taxon>Synbranchiformes</taxon>
        <taxon>Mastacembelidae</taxon>
        <taxon>Mastacembelus</taxon>
    </lineage>
</organism>
<evidence type="ECO:0000256" key="10">
    <source>
        <dbReference type="ARBA" id="ARBA00023157"/>
    </source>
</evidence>
<evidence type="ECO:0000313" key="13">
    <source>
        <dbReference type="Ensembl" id="ENSMAMP00000014798.2"/>
    </source>
</evidence>